<proteinExistence type="predicted"/>
<dbReference type="OrthoDB" id="9793561at2"/>
<evidence type="ECO:0000313" key="3">
    <source>
        <dbReference type="Proteomes" id="UP000295382"/>
    </source>
</evidence>
<protein>
    <submittedName>
        <fullName evidence="2">Uncharacterized protein (TIGR02001 family)</fullName>
    </submittedName>
</protein>
<comment type="caution">
    <text evidence="2">The sequence shown here is derived from an EMBL/GenBank/DDBJ whole genome shotgun (WGS) entry which is preliminary data.</text>
</comment>
<evidence type="ECO:0000313" key="2">
    <source>
        <dbReference type="EMBL" id="TCS37898.1"/>
    </source>
</evidence>
<dbReference type="Proteomes" id="UP000295382">
    <property type="component" value="Unassembled WGS sequence"/>
</dbReference>
<evidence type="ECO:0000256" key="1">
    <source>
        <dbReference type="SAM" id="SignalP"/>
    </source>
</evidence>
<reference evidence="2 3" key="1">
    <citation type="submission" date="2019-03" db="EMBL/GenBank/DDBJ databases">
        <title>Genomic Encyclopedia of Type Strains, Phase IV (KMG-IV): sequencing the most valuable type-strain genomes for metagenomic binning, comparative biology and taxonomic classification.</title>
        <authorList>
            <person name="Goeker M."/>
        </authorList>
    </citation>
    <scope>NUCLEOTIDE SEQUENCE [LARGE SCALE GENOMIC DNA]</scope>
    <source>
        <strain evidence="2 3">DSM 7445</strain>
    </source>
</reference>
<dbReference type="InterPro" id="IPR010239">
    <property type="entry name" value="CHP02001"/>
</dbReference>
<gene>
    <name evidence="2" type="ORF">EDC30_103190</name>
</gene>
<dbReference type="RefSeq" id="WP_132257969.1">
    <property type="nucleotide sequence ID" value="NZ_SLZQ01000003.1"/>
</dbReference>
<feature type="chain" id="PRO_5020461833" evidence="1">
    <location>
        <begin position="21"/>
        <end position="256"/>
    </location>
</feature>
<organism evidence="2 3">
    <name type="scientific">Paucimonas lemoignei</name>
    <name type="common">Pseudomonas lemoignei</name>
    <dbReference type="NCBI Taxonomy" id="29443"/>
    <lineage>
        <taxon>Bacteria</taxon>
        <taxon>Pseudomonadati</taxon>
        <taxon>Pseudomonadota</taxon>
        <taxon>Betaproteobacteria</taxon>
        <taxon>Burkholderiales</taxon>
        <taxon>Burkholderiaceae</taxon>
        <taxon>Paucimonas</taxon>
    </lineage>
</organism>
<keyword evidence="1" id="KW-0732">Signal</keyword>
<accession>A0A4R3HXK8</accession>
<dbReference type="AlphaFoldDB" id="A0A4R3HXK8"/>
<sequence length="256" mass="27516">MKKLMLTAAVLATFVAPAFAEEAASPHSFSGNLTVASDYRFRGISQTFKQPTVQGGFDYAHSSGFYLGNWNSTVSGLQFTNGGSIEMDFYGGYKFEPVKDLTADVGVLYYYYPGSSIGNTGEKYNNTEIYVGASYKWFSAKYSYNVTDFFGLNTASGGGNGDSKGSGYLDLGATFEVAEKTSLGFHVGRQWVKNYGSLNYTDYKVSLSRDFGFATLGLAVVGTNADRAAYPNVVNAAGKSKDVTDTGVVVSISKTF</sequence>
<name>A0A4R3HXK8_PAULE</name>
<keyword evidence="3" id="KW-1185">Reference proteome</keyword>
<dbReference type="EMBL" id="SLZQ01000003">
    <property type="protein sequence ID" value="TCS37898.1"/>
    <property type="molecule type" value="Genomic_DNA"/>
</dbReference>
<dbReference type="NCBIfam" id="TIGR02001">
    <property type="entry name" value="gcw_chp"/>
    <property type="match status" value="1"/>
</dbReference>
<dbReference type="Pfam" id="PF09694">
    <property type="entry name" value="Gcw_chp"/>
    <property type="match status" value="1"/>
</dbReference>
<feature type="signal peptide" evidence="1">
    <location>
        <begin position="1"/>
        <end position="20"/>
    </location>
</feature>